<dbReference type="EMBL" id="RQZF01000001">
    <property type="protein sequence ID" value="RRC96564.1"/>
    <property type="molecule type" value="Genomic_DNA"/>
</dbReference>
<dbReference type="PROSITE" id="PS51178">
    <property type="entry name" value="PASTA"/>
    <property type="match status" value="4"/>
</dbReference>
<dbReference type="SMART" id="SM00740">
    <property type="entry name" value="PASTA"/>
    <property type="match status" value="4"/>
</dbReference>
<feature type="domain" description="Protein kinase" evidence="11">
    <location>
        <begin position="48"/>
        <end position="304"/>
    </location>
</feature>
<evidence type="ECO:0000256" key="9">
    <source>
        <dbReference type="SAM" id="MobiDB-lite"/>
    </source>
</evidence>
<dbReference type="Gene3D" id="3.30.200.20">
    <property type="entry name" value="Phosphorylase Kinase, domain 1"/>
    <property type="match status" value="1"/>
</dbReference>
<feature type="region of interest" description="Disordered" evidence="9">
    <location>
        <begin position="349"/>
        <end position="399"/>
    </location>
</feature>
<evidence type="ECO:0000256" key="8">
    <source>
        <dbReference type="ARBA" id="ARBA00048679"/>
    </source>
</evidence>
<evidence type="ECO:0000256" key="6">
    <source>
        <dbReference type="ARBA" id="ARBA00022840"/>
    </source>
</evidence>
<comment type="caution">
    <text evidence="13">The sequence shown here is derived from an EMBL/GenBank/DDBJ whole genome shotgun (WGS) entry which is preliminary data.</text>
</comment>
<dbReference type="Proteomes" id="UP000280444">
    <property type="component" value="Unassembled WGS sequence"/>
</dbReference>
<dbReference type="GO" id="GO:0005524">
    <property type="term" value="F:ATP binding"/>
    <property type="evidence" value="ECO:0007669"/>
    <property type="project" value="UniProtKB-KW"/>
</dbReference>
<proteinExistence type="predicted"/>
<protein>
    <recommendedName>
        <fullName evidence="1">non-specific serine/threonine protein kinase</fullName>
        <ecNumber evidence="1">2.7.11.1</ecNumber>
    </recommendedName>
</protein>
<dbReference type="InterPro" id="IPR011009">
    <property type="entry name" value="Kinase-like_dom_sf"/>
</dbReference>
<name>A0A3P1SHT0_9ACTO</name>
<dbReference type="Gene3D" id="3.30.10.20">
    <property type="match status" value="4"/>
</dbReference>
<reference evidence="13 14" key="1">
    <citation type="submission" date="2018-11" db="EMBL/GenBank/DDBJ databases">
        <title>Genomes From Bacteria Associated with the Canine Oral Cavity: a Test Case for Automated Genome-Based Taxonomic Assignment.</title>
        <authorList>
            <person name="Coil D.A."/>
            <person name="Jospin G."/>
            <person name="Darling A.E."/>
            <person name="Wallis C."/>
            <person name="Davis I.J."/>
            <person name="Harris S."/>
            <person name="Eisen J.A."/>
            <person name="Holcombe L.J."/>
            <person name="O'Flynn C."/>
        </authorList>
    </citation>
    <scope>NUCLEOTIDE SEQUENCE [LARGE SCALE GENOMIC DNA]</scope>
    <source>
        <strain evidence="13 14">OH770</strain>
    </source>
</reference>
<dbReference type="InterPro" id="IPR005543">
    <property type="entry name" value="PASTA_dom"/>
</dbReference>
<keyword evidence="5 13" id="KW-0418">Kinase</keyword>
<feature type="compositionally biased region" description="Low complexity" evidence="9">
    <location>
        <begin position="349"/>
        <end position="367"/>
    </location>
</feature>
<feature type="domain" description="PASTA" evidence="12">
    <location>
        <begin position="433"/>
        <end position="500"/>
    </location>
</feature>
<feature type="region of interest" description="Disordered" evidence="9">
    <location>
        <begin position="1"/>
        <end position="34"/>
    </location>
</feature>
<feature type="domain" description="PASTA" evidence="12">
    <location>
        <begin position="501"/>
        <end position="568"/>
    </location>
</feature>
<dbReference type="Pfam" id="PF03793">
    <property type="entry name" value="PASTA"/>
    <property type="match status" value="4"/>
</dbReference>
<feature type="compositionally biased region" description="Low complexity" evidence="9">
    <location>
        <begin position="8"/>
        <end position="21"/>
    </location>
</feature>
<comment type="catalytic activity">
    <reaction evidence="7">
        <text>L-threonyl-[protein] + ATP = O-phospho-L-threonyl-[protein] + ADP + H(+)</text>
        <dbReference type="Rhea" id="RHEA:46608"/>
        <dbReference type="Rhea" id="RHEA-COMP:11060"/>
        <dbReference type="Rhea" id="RHEA-COMP:11605"/>
        <dbReference type="ChEBI" id="CHEBI:15378"/>
        <dbReference type="ChEBI" id="CHEBI:30013"/>
        <dbReference type="ChEBI" id="CHEBI:30616"/>
        <dbReference type="ChEBI" id="CHEBI:61977"/>
        <dbReference type="ChEBI" id="CHEBI:456216"/>
        <dbReference type="EC" id="2.7.11.1"/>
    </reaction>
</comment>
<dbReference type="SMART" id="SM00220">
    <property type="entry name" value="S_TKc"/>
    <property type="match status" value="1"/>
</dbReference>
<dbReference type="Gene3D" id="1.10.510.10">
    <property type="entry name" value="Transferase(Phosphotransferase) domain 1"/>
    <property type="match status" value="1"/>
</dbReference>
<keyword evidence="2" id="KW-0723">Serine/threonine-protein kinase</keyword>
<dbReference type="Pfam" id="PF00069">
    <property type="entry name" value="Pkinase"/>
    <property type="match status" value="1"/>
</dbReference>
<evidence type="ECO:0000256" key="2">
    <source>
        <dbReference type="ARBA" id="ARBA00022527"/>
    </source>
</evidence>
<evidence type="ECO:0000259" key="12">
    <source>
        <dbReference type="PROSITE" id="PS51178"/>
    </source>
</evidence>
<feature type="compositionally biased region" description="Polar residues" evidence="9">
    <location>
        <begin position="379"/>
        <end position="394"/>
    </location>
</feature>
<evidence type="ECO:0000256" key="4">
    <source>
        <dbReference type="ARBA" id="ARBA00022741"/>
    </source>
</evidence>
<organism evidence="13 14">
    <name type="scientific">Schaalia canis</name>
    <dbReference type="NCBI Taxonomy" id="100469"/>
    <lineage>
        <taxon>Bacteria</taxon>
        <taxon>Bacillati</taxon>
        <taxon>Actinomycetota</taxon>
        <taxon>Actinomycetes</taxon>
        <taxon>Actinomycetales</taxon>
        <taxon>Actinomycetaceae</taxon>
        <taxon>Schaalia</taxon>
    </lineage>
</organism>
<sequence>MHPRTSLGAASSDGASIDGASFNGATEPPVPSPAPTDALLGIVVDDRYQISQRLARGGMASVYVAHDMRLDRPVALKVMHQHLAEDPLFLQRFSREARSAARITHPGVVSVSDQGSVDNRPYLVMELIEGPTIRELLRQEGSFTLAQSLDYCENILHALRAAHRIGVIHRDIKPENVLVPAEGPARVTDFGLARAVSEATMSVTGNMLGTVTYMAPEVATKGSTDERTDLYSVGIMLYEMLTGVVPWHGDNALHIAYSHVHDDVPAPSDEEPWIPREIDDFVAALCARDPAERLSSADDALDMLGRVNDSIPAELRHQRAAVTATALRPQDSDHTAVLSPPTQTALLPAISAPSASPSPAAPSLKPLTQAPTNAERPSETPSTALSVTDSSTSADGAPTVAVKKRRTRLILVIALIFSLISAGGGWWWWSEYGPGSYLALPVTDGRAATDVRTDLEALGVQIKEEEAFSDDVVPGVVISSLPASASSVHKYATVTLVISKGPDLRLVPNVVNKPLEEARAALEEAGLTVGEQQEDWSEEVPAQAVISQSEAPETKLKVGSAVNLVLSKGREPRATPDLANRTLDEAKAALDELALTVEVREAHSDSVEKGRVISQEPAAQTQLYRGDTVIVTISLGPEMVQVPNVSGKSESEAVQILKDAGFAVDVRRQLGGVFRTAHSTDPASGASVPKGSTIVLIVF</sequence>
<evidence type="ECO:0000256" key="10">
    <source>
        <dbReference type="SAM" id="Phobius"/>
    </source>
</evidence>
<dbReference type="InterPro" id="IPR000719">
    <property type="entry name" value="Prot_kinase_dom"/>
</dbReference>
<feature type="domain" description="PASTA" evidence="12">
    <location>
        <begin position="636"/>
        <end position="699"/>
    </location>
</feature>
<keyword evidence="14" id="KW-1185">Reference proteome</keyword>
<dbReference type="SUPFAM" id="SSF56112">
    <property type="entry name" value="Protein kinase-like (PK-like)"/>
    <property type="match status" value="1"/>
</dbReference>
<evidence type="ECO:0000256" key="1">
    <source>
        <dbReference type="ARBA" id="ARBA00012513"/>
    </source>
</evidence>
<dbReference type="EC" id="2.7.11.1" evidence="1"/>
<evidence type="ECO:0000313" key="14">
    <source>
        <dbReference type="Proteomes" id="UP000280444"/>
    </source>
</evidence>
<gene>
    <name evidence="13" type="primary">pknB</name>
    <name evidence="13" type="ORF">EII11_01260</name>
</gene>
<keyword evidence="10" id="KW-0812">Transmembrane</keyword>
<comment type="catalytic activity">
    <reaction evidence="8">
        <text>L-seryl-[protein] + ATP = O-phospho-L-seryl-[protein] + ADP + H(+)</text>
        <dbReference type="Rhea" id="RHEA:17989"/>
        <dbReference type="Rhea" id="RHEA-COMP:9863"/>
        <dbReference type="Rhea" id="RHEA-COMP:11604"/>
        <dbReference type="ChEBI" id="CHEBI:15378"/>
        <dbReference type="ChEBI" id="CHEBI:29999"/>
        <dbReference type="ChEBI" id="CHEBI:30616"/>
        <dbReference type="ChEBI" id="CHEBI:83421"/>
        <dbReference type="ChEBI" id="CHEBI:456216"/>
        <dbReference type="EC" id="2.7.11.1"/>
    </reaction>
</comment>
<dbReference type="FunFam" id="1.10.510.10:FF:000021">
    <property type="entry name" value="Serine/threonine protein kinase"/>
    <property type="match status" value="1"/>
</dbReference>
<dbReference type="RefSeq" id="WP_124868278.1">
    <property type="nucleotide sequence ID" value="NZ_RQZF01000001.1"/>
</dbReference>
<dbReference type="PANTHER" id="PTHR43289">
    <property type="entry name" value="MITOGEN-ACTIVATED PROTEIN KINASE KINASE KINASE 20-RELATED"/>
    <property type="match status" value="1"/>
</dbReference>
<dbReference type="PANTHER" id="PTHR43289:SF34">
    <property type="entry name" value="SERINE_THREONINE-PROTEIN KINASE YBDM-RELATED"/>
    <property type="match status" value="1"/>
</dbReference>
<feature type="domain" description="PASTA" evidence="12">
    <location>
        <begin position="569"/>
        <end position="635"/>
    </location>
</feature>
<keyword evidence="10" id="KW-1133">Transmembrane helix</keyword>
<keyword evidence="4" id="KW-0547">Nucleotide-binding</keyword>
<evidence type="ECO:0000313" key="13">
    <source>
        <dbReference type="EMBL" id="RRC96564.1"/>
    </source>
</evidence>
<dbReference type="CDD" id="cd14014">
    <property type="entry name" value="STKc_PknB_like"/>
    <property type="match status" value="1"/>
</dbReference>
<dbReference type="CDD" id="cd06577">
    <property type="entry name" value="PASTA_pknB"/>
    <property type="match status" value="4"/>
</dbReference>
<keyword evidence="3" id="KW-0808">Transferase</keyword>
<evidence type="ECO:0000256" key="7">
    <source>
        <dbReference type="ARBA" id="ARBA00047899"/>
    </source>
</evidence>
<dbReference type="GO" id="GO:0004674">
    <property type="term" value="F:protein serine/threonine kinase activity"/>
    <property type="evidence" value="ECO:0007669"/>
    <property type="project" value="UniProtKB-KW"/>
</dbReference>
<dbReference type="PROSITE" id="PS50011">
    <property type="entry name" value="PROTEIN_KINASE_DOM"/>
    <property type="match status" value="1"/>
</dbReference>
<dbReference type="FunFam" id="3.30.200.20:FF:000035">
    <property type="entry name" value="Serine/threonine protein kinase Stk1"/>
    <property type="match status" value="1"/>
</dbReference>
<keyword evidence="10" id="KW-0472">Membrane</keyword>
<keyword evidence="6" id="KW-0067">ATP-binding</keyword>
<feature type="transmembrane region" description="Helical" evidence="10">
    <location>
        <begin position="409"/>
        <end position="429"/>
    </location>
</feature>
<dbReference type="PROSITE" id="PS00108">
    <property type="entry name" value="PROTEIN_KINASE_ST"/>
    <property type="match status" value="1"/>
</dbReference>
<dbReference type="AlphaFoldDB" id="A0A3P1SHT0"/>
<dbReference type="InterPro" id="IPR008271">
    <property type="entry name" value="Ser/Thr_kinase_AS"/>
</dbReference>
<evidence type="ECO:0000256" key="3">
    <source>
        <dbReference type="ARBA" id="ARBA00022679"/>
    </source>
</evidence>
<evidence type="ECO:0000256" key="5">
    <source>
        <dbReference type="ARBA" id="ARBA00022777"/>
    </source>
</evidence>
<dbReference type="OrthoDB" id="9762169at2"/>
<evidence type="ECO:0000259" key="11">
    <source>
        <dbReference type="PROSITE" id="PS50011"/>
    </source>
</evidence>
<dbReference type="GO" id="GO:0045717">
    <property type="term" value="P:negative regulation of fatty acid biosynthetic process"/>
    <property type="evidence" value="ECO:0007669"/>
    <property type="project" value="UniProtKB-ARBA"/>
</dbReference>
<accession>A0A3P1SHT0</accession>
<dbReference type="NCBIfam" id="NF033483">
    <property type="entry name" value="PknB_PASTA_kin"/>
    <property type="match status" value="1"/>
</dbReference>